<reference evidence="4 5" key="2">
    <citation type="submission" date="2017-06" db="EMBL/GenBank/DDBJ databases">
        <authorList>
            <person name="Kim H.J."/>
            <person name="Triplett B.A."/>
        </authorList>
    </citation>
    <scope>NUCLEOTIDE SEQUENCE [LARGE SCALE GENOMIC DNA]</scope>
    <source>
        <strain evidence="4 5">BZC3</strain>
    </source>
</reference>
<dbReference type="RefSeq" id="WP_088410268.1">
    <property type="nucleotide sequence ID" value="NZ_CP021995.1"/>
</dbReference>
<evidence type="ECO:0000256" key="1">
    <source>
        <dbReference type="SAM" id="MobiDB-lite"/>
    </source>
</evidence>
<feature type="chain" id="PRO_5012667266" description="Beta-lactamase-related domain-containing protein" evidence="2">
    <location>
        <begin position="29"/>
        <end position="388"/>
    </location>
</feature>
<accession>A0A1Z3LVS6</accession>
<feature type="signal peptide" evidence="2">
    <location>
        <begin position="1"/>
        <end position="28"/>
    </location>
</feature>
<sequence length="388" mass="40991">MMIRCLFPALMGATALSLWPGTPTPARAQVALTPVEVQAGLDTLVHAGAAPGVILLVYRDERLLYRARAGDIDSDRPLPVASASKWMAAALLMMLVDDGLLSLDGPISEHLPELAGGADDITLRQLLSYTAGQGGLTEFADLRLSPDISLREAARQIAAQPRRDAPGSVFRYGGPSFQIAGALAETVTGRSWGDLFDERLARPLGLRQTTWGAVTRAGVRPGVPNPNLQAGLVTTADDYGRFLGLIANDGVMQGRRLLSSGAIAALTSAATLDTRMAFTPPGLGETPVQYALGAWCEAHDADGRCTTLSSPGARGAYPWIDRDTGLYGVFLMTSRLPRVQPHIQRTRDAVRACAGSREPELPTATPRSSADQADPPRGPAPCAPGRPS</sequence>
<evidence type="ECO:0000313" key="5">
    <source>
        <dbReference type="Proteomes" id="UP000197024"/>
    </source>
</evidence>
<protein>
    <recommendedName>
        <fullName evidence="3">Beta-lactamase-related domain-containing protein</fullName>
    </recommendedName>
</protein>
<dbReference type="InterPro" id="IPR001466">
    <property type="entry name" value="Beta-lactam-related"/>
</dbReference>
<evidence type="ECO:0000259" key="3">
    <source>
        <dbReference type="Pfam" id="PF00144"/>
    </source>
</evidence>
<dbReference type="Pfam" id="PF00144">
    <property type="entry name" value="Beta-lactamase"/>
    <property type="match status" value="1"/>
</dbReference>
<feature type="region of interest" description="Disordered" evidence="1">
    <location>
        <begin position="347"/>
        <end position="388"/>
    </location>
</feature>
<dbReference type="EMBL" id="CP021995">
    <property type="protein sequence ID" value="ASD26239.1"/>
    <property type="molecule type" value="Genomic_DNA"/>
</dbReference>
<feature type="domain" description="Beta-lactamase-related" evidence="3">
    <location>
        <begin position="43"/>
        <end position="338"/>
    </location>
</feature>
<dbReference type="Gene3D" id="3.40.710.10">
    <property type="entry name" value="DD-peptidase/beta-lactamase superfamily"/>
    <property type="match status" value="1"/>
</dbReference>
<feature type="compositionally biased region" description="Pro residues" evidence="1">
    <location>
        <begin position="376"/>
        <end position="388"/>
    </location>
</feature>
<dbReference type="Proteomes" id="UP000197024">
    <property type="component" value="Chromosome"/>
</dbReference>
<dbReference type="AlphaFoldDB" id="A0A1Z3LVS6"/>
<dbReference type="PANTHER" id="PTHR43283">
    <property type="entry name" value="BETA-LACTAMASE-RELATED"/>
    <property type="match status" value="1"/>
</dbReference>
<dbReference type="InterPro" id="IPR012338">
    <property type="entry name" value="Beta-lactam/transpept-like"/>
</dbReference>
<keyword evidence="2" id="KW-0732">Signal</keyword>
<dbReference type="InterPro" id="IPR050789">
    <property type="entry name" value="Diverse_Enzym_Activities"/>
</dbReference>
<reference evidence="4 5" key="1">
    <citation type="submission" date="2017-06" db="EMBL/GenBank/DDBJ databases">
        <title>Biodegradation of gentamicin by bacterial consortia AMQD4 in synthetic medium and raw gentamicin sewage.</title>
        <authorList>
            <person name="Chang H."/>
            <person name="Feng Y."/>
            <person name="Li Z."/>
            <person name="Xue J."/>
            <person name="Cheng D."/>
        </authorList>
    </citation>
    <scope>NUCLEOTIDE SEQUENCE [LARGE SCALE GENOMIC DNA]</scope>
    <source>
        <strain evidence="4 5">BZC3</strain>
    </source>
</reference>
<proteinExistence type="predicted"/>
<dbReference type="SUPFAM" id="SSF56601">
    <property type="entry name" value="beta-lactamase/transpeptidase-like"/>
    <property type="match status" value="1"/>
</dbReference>
<dbReference type="PANTHER" id="PTHR43283:SF3">
    <property type="entry name" value="BETA-LACTAMASE FAMILY PROTEIN (AFU_ORTHOLOGUE AFUA_5G07500)"/>
    <property type="match status" value="1"/>
</dbReference>
<evidence type="ECO:0000256" key="2">
    <source>
        <dbReference type="SAM" id="SignalP"/>
    </source>
</evidence>
<evidence type="ECO:0000313" key="4">
    <source>
        <dbReference type="EMBL" id="ASD26239.1"/>
    </source>
</evidence>
<organism evidence="4 5">
    <name type="scientific">Brevundimonas diminuta</name>
    <name type="common">Pseudomonas diminuta</name>
    <dbReference type="NCBI Taxonomy" id="293"/>
    <lineage>
        <taxon>Bacteria</taxon>
        <taxon>Pseudomonadati</taxon>
        <taxon>Pseudomonadota</taxon>
        <taxon>Alphaproteobacteria</taxon>
        <taxon>Caulobacterales</taxon>
        <taxon>Caulobacteraceae</taxon>
        <taxon>Brevundimonas</taxon>
    </lineage>
</organism>
<name>A0A1Z3LVS6_BREDI</name>
<gene>
    <name evidence="4" type="ORF">CD943_04640</name>
</gene>